<dbReference type="OrthoDB" id="5041894at2"/>
<evidence type="ECO:0000313" key="2">
    <source>
        <dbReference type="Proteomes" id="UP000233375"/>
    </source>
</evidence>
<dbReference type="AlphaFoldDB" id="A0A2N0Z0G4"/>
<name>A0A2N0Z0G4_9BACI</name>
<sequence length="207" mass="24243">MAAYFGLNIRVKPDGLKLTRDNYIKINKKSSLMKGEVYSDSYINKQIEDSLYNYDLNIEYFRLLSKLEFNHEVMKFVRKTKNFQEITDLALIGGVPGYYMMVLEEYAQAYIGRSNDIKKRIQSHWSKQKEFDRLIFGSKETSVLSIDSFRAYDTTRIFVYPTDELEEHEDDFINLFDAKYLLNRTSGGTLAGLMEAIINRKTRELSV</sequence>
<dbReference type="Proteomes" id="UP000233375">
    <property type="component" value="Unassembled WGS sequence"/>
</dbReference>
<evidence type="ECO:0008006" key="3">
    <source>
        <dbReference type="Google" id="ProtNLM"/>
    </source>
</evidence>
<protein>
    <recommendedName>
        <fullName evidence="3">GIY-YIG domain-containing protein</fullName>
    </recommendedName>
</protein>
<dbReference type="EMBL" id="PISE01000031">
    <property type="protein sequence ID" value="PKG23006.1"/>
    <property type="molecule type" value="Genomic_DNA"/>
</dbReference>
<organism evidence="1 2">
    <name type="scientific">Niallia nealsonii</name>
    <dbReference type="NCBI Taxonomy" id="115979"/>
    <lineage>
        <taxon>Bacteria</taxon>
        <taxon>Bacillati</taxon>
        <taxon>Bacillota</taxon>
        <taxon>Bacilli</taxon>
        <taxon>Bacillales</taxon>
        <taxon>Bacillaceae</taxon>
        <taxon>Niallia</taxon>
    </lineage>
</organism>
<evidence type="ECO:0000313" key="1">
    <source>
        <dbReference type="EMBL" id="PKG23006.1"/>
    </source>
</evidence>
<comment type="caution">
    <text evidence="1">The sequence shown here is derived from an EMBL/GenBank/DDBJ whole genome shotgun (WGS) entry which is preliminary data.</text>
</comment>
<gene>
    <name evidence="1" type="ORF">CWS01_14320</name>
</gene>
<reference evidence="1 2" key="1">
    <citation type="journal article" date="2003" name="Int. J. Syst. Evol. Microbiol.">
        <title>Bacillus nealsonii sp. nov., isolated from a spacecraft-assembly facility, whose spores are gamma-radiation resistant.</title>
        <authorList>
            <person name="Venkateswaran K."/>
            <person name="Kempf M."/>
            <person name="Chen F."/>
            <person name="Satomi M."/>
            <person name="Nicholson W."/>
            <person name="Kern R."/>
        </authorList>
    </citation>
    <scope>NUCLEOTIDE SEQUENCE [LARGE SCALE GENOMIC DNA]</scope>
    <source>
        <strain evidence="1 2">FO-92</strain>
    </source>
</reference>
<keyword evidence="2" id="KW-1185">Reference proteome</keyword>
<accession>A0A2N0Z0G4</accession>
<proteinExistence type="predicted"/>